<evidence type="ECO:0000313" key="2">
    <source>
        <dbReference type="Proteomes" id="UP001281761"/>
    </source>
</evidence>
<proteinExistence type="predicted"/>
<comment type="caution">
    <text evidence="1">The sequence shown here is derived from an EMBL/GenBank/DDBJ whole genome shotgun (WGS) entry which is preliminary data.</text>
</comment>
<keyword evidence="2" id="KW-1185">Reference proteome</keyword>
<organism evidence="1 2">
    <name type="scientific">Blattamonas nauphoetae</name>
    <dbReference type="NCBI Taxonomy" id="2049346"/>
    <lineage>
        <taxon>Eukaryota</taxon>
        <taxon>Metamonada</taxon>
        <taxon>Preaxostyla</taxon>
        <taxon>Oxymonadida</taxon>
        <taxon>Blattamonas</taxon>
    </lineage>
</organism>
<name>A0ABQ9XRC5_9EUKA</name>
<gene>
    <name evidence="1" type="ORF">BLNAU_11755</name>
</gene>
<accession>A0ABQ9XRC5</accession>
<evidence type="ECO:0000313" key="1">
    <source>
        <dbReference type="EMBL" id="KAK2953292.1"/>
    </source>
</evidence>
<sequence>MTEINKTIEDSFSTARSELPSSQFSFSMDCSPFLKWNEKEFETESEKTVIFQSLVATVKLQSAFDDSLEVKAVKLFKSLDAEDEESADAFLSNLGRTTDESLTNFIQSIVVLISSSSQIITTASMKMLDSMIGWCSAKVLLALIKADLIPQLIVTINPQSLSFTEAVDIHVNFTKSIVYSLWLITPDGLEYLTNEDGNEQQHVHETVLQQVLTPLEKYIWYLRVNRSSIIDGEQSRCFLELLARFLRISPSYLPTMEFVLRLPVVLTVPSCLTFFENETSIWIFLFEMNSAQQEWNIARGNKRQMGKAVDQMLRMEGIEDVSEERLQNDRNGTWGGDLIDKSIRWSNTHDMNIPRRG</sequence>
<reference evidence="1 2" key="1">
    <citation type="journal article" date="2022" name="bioRxiv">
        <title>Genomics of Preaxostyla Flagellates Illuminates Evolutionary Transitions and the Path Towards Mitochondrial Loss.</title>
        <authorList>
            <person name="Novak L.V.F."/>
            <person name="Treitli S.C."/>
            <person name="Pyrih J."/>
            <person name="Halakuc P."/>
            <person name="Pipaliya S.V."/>
            <person name="Vacek V."/>
            <person name="Brzon O."/>
            <person name="Soukal P."/>
            <person name="Eme L."/>
            <person name="Dacks J.B."/>
            <person name="Karnkowska A."/>
            <person name="Elias M."/>
            <person name="Hampl V."/>
        </authorList>
    </citation>
    <scope>NUCLEOTIDE SEQUENCE [LARGE SCALE GENOMIC DNA]</scope>
    <source>
        <strain evidence="1">NAU3</strain>
        <tissue evidence="1">Gut</tissue>
    </source>
</reference>
<dbReference type="EMBL" id="JARBJD010000093">
    <property type="protein sequence ID" value="KAK2953292.1"/>
    <property type="molecule type" value="Genomic_DNA"/>
</dbReference>
<dbReference type="Proteomes" id="UP001281761">
    <property type="component" value="Unassembled WGS sequence"/>
</dbReference>
<protein>
    <submittedName>
        <fullName evidence="1">Uncharacterized protein</fullName>
    </submittedName>
</protein>